<dbReference type="KEGG" id="lang:109359879"/>
<protein>
    <recommendedName>
        <fullName evidence="4">RRM domain-containing protein</fullName>
    </recommendedName>
</protein>
<evidence type="ECO:0000313" key="3">
    <source>
        <dbReference type="Proteomes" id="UP000188354"/>
    </source>
</evidence>
<accession>A0A4P1R4M6</accession>
<organism evidence="2 3">
    <name type="scientific">Lupinus angustifolius</name>
    <name type="common">Narrow-leaved blue lupine</name>
    <dbReference type="NCBI Taxonomy" id="3871"/>
    <lineage>
        <taxon>Eukaryota</taxon>
        <taxon>Viridiplantae</taxon>
        <taxon>Streptophyta</taxon>
        <taxon>Embryophyta</taxon>
        <taxon>Tracheophyta</taxon>
        <taxon>Spermatophyta</taxon>
        <taxon>Magnoliopsida</taxon>
        <taxon>eudicotyledons</taxon>
        <taxon>Gunneridae</taxon>
        <taxon>Pentapetalae</taxon>
        <taxon>rosids</taxon>
        <taxon>fabids</taxon>
        <taxon>Fabales</taxon>
        <taxon>Fabaceae</taxon>
        <taxon>Papilionoideae</taxon>
        <taxon>50 kb inversion clade</taxon>
        <taxon>genistoids sensu lato</taxon>
        <taxon>core genistoids</taxon>
        <taxon>Genisteae</taxon>
        <taxon>Lupinus</taxon>
    </lineage>
</organism>
<evidence type="ECO:0008006" key="4">
    <source>
        <dbReference type="Google" id="ProtNLM"/>
    </source>
</evidence>
<reference evidence="2 3" key="1">
    <citation type="journal article" date="2017" name="Plant Biotechnol. J.">
        <title>A comprehensive draft genome sequence for lupin (Lupinus angustifolius), an emerging health food: insights into plant-microbe interactions and legume evolution.</title>
        <authorList>
            <person name="Hane J.K."/>
            <person name="Ming Y."/>
            <person name="Kamphuis L.G."/>
            <person name="Nelson M.N."/>
            <person name="Garg G."/>
            <person name="Atkins C.A."/>
            <person name="Bayer P.E."/>
            <person name="Bravo A."/>
            <person name="Bringans S."/>
            <person name="Cannon S."/>
            <person name="Edwards D."/>
            <person name="Foley R."/>
            <person name="Gao L.L."/>
            <person name="Harrison M.J."/>
            <person name="Huang W."/>
            <person name="Hurgobin B."/>
            <person name="Li S."/>
            <person name="Liu C.W."/>
            <person name="McGrath A."/>
            <person name="Morahan G."/>
            <person name="Murray J."/>
            <person name="Weller J."/>
            <person name="Jian J."/>
            <person name="Singh K.B."/>
        </authorList>
    </citation>
    <scope>NUCLEOTIDE SEQUENCE [LARGE SCALE GENOMIC DNA]</scope>
    <source>
        <strain evidence="3">cv. Tanjil</strain>
        <tissue evidence="2">Whole plant</tissue>
    </source>
</reference>
<sequence>MSSLLPNNDPGVNVVVSKEEYNLFHNIDRQLFYRFAVGLGCDPSQTTHVMAFIIWLEKFTRNLRMVAYLIQWPNSLLADLADEAVLVLNCIESPQFPYHHVGSNNYEGLLPLIQKITRSRVNLMYFHQKRIYIIPGITRILNDVCTRAFSDIVLQVNYQRAMKDQHSFNAVPAAIPQFYGQNPQPQPRSSFVQPMFYYTPVVHDGVALVPQQPMMVPQQQWHEGSSSTSWVPSGASAGGSGSVLGPYQVINKDDFNQEFQEILASLKISDDVERKEVLAPDDRTVFMTFSKGYPISENEVREFFSRRYGDVIESIFMQEVPEHEQPLYARLVVRPGAIHMIDGLLDGTSRMKFVINGKHVWARRYLRKGNKSPQTSSYDSPFGAAGPSH</sequence>
<name>A0A4P1R4M6_LUPAN</name>
<dbReference type="OrthoDB" id="1882251at2759"/>
<dbReference type="AlphaFoldDB" id="A0A4P1R4M6"/>
<feature type="region of interest" description="Disordered" evidence="1">
    <location>
        <begin position="370"/>
        <end position="389"/>
    </location>
</feature>
<proteinExistence type="predicted"/>
<evidence type="ECO:0000256" key="1">
    <source>
        <dbReference type="SAM" id="MobiDB-lite"/>
    </source>
</evidence>
<dbReference type="EMBL" id="CM007371">
    <property type="protein sequence ID" value="OIW01481.1"/>
    <property type="molecule type" value="Genomic_DNA"/>
</dbReference>
<gene>
    <name evidence="2" type="ORF">TanjilG_19407</name>
</gene>
<keyword evidence="3" id="KW-1185">Reference proteome</keyword>
<dbReference type="Proteomes" id="UP000188354">
    <property type="component" value="Chromosome LG11"/>
</dbReference>
<dbReference type="Gramene" id="OIW01481">
    <property type="protein sequence ID" value="OIW01481"/>
    <property type="gene ID" value="TanjilG_19407"/>
</dbReference>
<evidence type="ECO:0000313" key="2">
    <source>
        <dbReference type="EMBL" id="OIW01481.1"/>
    </source>
</evidence>
<dbReference type="STRING" id="3871.A0A4P1R4M6"/>
<dbReference type="PANTHER" id="PTHR33527">
    <property type="entry name" value="OS07G0274300 PROTEIN"/>
    <property type="match status" value="1"/>
</dbReference>
<dbReference type="PANTHER" id="PTHR33527:SF28">
    <property type="entry name" value="GB|AAD43168.1"/>
    <property type="match status" value="1"/>
</dbReference>